<dbReference type="InterPro" id="IPR003646">
    <property type="entry name" value="SH3-like_bac-type"/>
</dbReference>
<feature type="domain" description="SH3b" evidence="4">
    <location>
        <begin position="164"/>
        <end position="227"/>
    </location>
</feature>
<feature type="domain" description="SH3b" evidence="4">
    <location>
        <begin position="33"/>
        <end position="96"/>
    </location>
</feature>
<dbReference type="SMART" id="SM00646">
    <property type="entry name" value="Ami_3"/>
    <property type="match status" value="1"/>
</dbReference>
<evidence type="ECO:0000313" key="5">
    <source>
        <dbReference type="EMBL" id="WMV76051.1"/>
    </source>
</evidence>
<evidence type="ECO:0000256" key="1">
    <source>
        <dbReference type="ARBA" id="ARBA00022801"/>
    </source>
</evidence>
<dbReference type="EMBL" id="CP133461">
    <property type="protein sequence ID" value="WMV76051.1"/>
    <property type="molecule type" value="Genomic_DNA"/>
</dbReference>
<organism evidence="5 6">
    <name type="scientific">Geobacillus thermodenitrificans</name>
    <dbReference type="NCBI Taxonomy" id="33940"/>
    <lineage>
        <taxon>Bacteria</taxon>
        <taxon>Bacillati</taxon>
        <taxon>Bacillota</taxon>
        <taxon>Bacilli</taxon>
        <taxon>Bacillales</taxon>
        <taxon>Anoxybacillaceae</taxon>
        <taxon>Geobacillus</taxon>
    </lineage>
</organism>
<keyword evidence="3" id="KW-0732">Signal</keyword>
<dbReference type="Pfam" id="PF01520">
    <property type="entry name" value="Amidase_3"/>
    <property type="match status" value="1"/>
</dbReference>
<dbReference type="PANTHER" id="PTHR30404">
    <property type="entry name" value="N-ACETYLMURAMOYL-L-ALANINE AMIDASE"/>
    <property type="match status" value="1"/>
</dbReference>
<protein>
    <submittedName>
        <fullName evidence="5">N-acetylmuramoyl-L-alanine amidase</fullName>
        <ecNumber evidence="5">3.5.1.28</ecNumber>
    </submittedName>
</protein>
<proteinExistence type="predicted"/>
<dbReference type="InterPro" id="IPR050695">
    <property type="entry name" value="N-acetylmuramoyl_amidase_3"/>
</dbReference>
<dbReference type="CDD" id="cd02696">
    <property type="entry name" value="MurNAc-LAA"/>
    <property type="match status" value="1"/>
</dbReference>
<evidence type="ECO:0000313" key="6">
    <source>
        <dbReference type="Proteomes" id="UP001297580"/>
    </source>
</evidence>
<dbReference type="GO" id="GO:0008745">
    <property type="term" value="F:N-acetylmuramoyl-L-alanine amidase activity"/>
    <property type="evidence" value="ECO:0007669"/>
    <property type="project" value="UniProtKB-EC"/>
</dbReference>
<reference evidence="5 6" key="1">
    <citation type="submission" date="2023-08" db="EMBL/GenBank/DDBJ databases">
        <title>Complete genome sequence of Geobacillus thermodenitrificans K1041, a genetically tractable strain representative of the genus Geobacillus.</title>
        <authorList>
            <person name="Kani S."/>
            <person name="Suzuki H."/>
        </authorList>
    </citation>
    <scope>NUCLEOTIDE SEQUENCE [LARGE SCALE GENOMIC DNA]</scope>
    <source>
        <strain evidence="5 6">K1041</strain>
    </source>
</reference>
<dbReference type="PROSITE" id="PS51781">
    <property type="entry name" value="SH3B"/>
    <property type="match status" value="2"/>
</dbReference>
<dbReference type="SUPFAM" id="SSF53187">
    <property type="entry name" value="Zn-dependent exopeptidases"/>
    <property type="match status" value="1"/>
</dbReference>
<dbReference type="EC" id="3.5.1.28" evidence="5"/>
<dbReference type="SMART" id="SM00287">
    <property type="entry name" value="SH3b"/>
    <property type="match status" value="3"/>
</dbReference>
<dbReference type="InterPro" id="IPR002508">
    <property type="entry name" value="MurNAc-LAA_cat"/>
</dbReference>
<dbReference type="Gene3D" id="2.30.30.40">
    <property type="entry name" value="SH3 Domains"/>
    <property type="match status" value="3"/>
</dbReference>
<keyword evidence="1 5" id="KW-0378">Hydrolase</keyword>
<sequence>MRPRRWFAILVCLCCLVTAAWPAEVKGENKKKERLAVVTVDRVNVRQGPGVPYRPLANVHRGETYRLIDIKDGWLKIEWKKNKIGWIAASYAAPVREMEIVQEDRLRLRQEPGLDGRIIGHLAQGDQVIVIKEKGEWKQIVTKKAVGWVAASYLADAESPTGSRQTGVVTADSLNVRVAPSLDAERIGRLLHGERVEIVETKRDWYKIVTRSGLGGWVAAEYIEMKNGQAVGNQEEAVAESASPAAVDLVTIQGNGPRQYVKKWTRTPVQVLAGKTIVLDAGHGGKDGGAESVNGVTEKTLTMETAERLKEKLETYGARVVLTRVNDDYVPLSARVATARLYQADAFISLHYDSAEDEDASGITAYYYDRFADYGLAQSFQGPFSKLSALPFRGLAFGNYYVLRENERPSVLLELGYLSNRSDAEVVATDSYQETVTTAIVNAVRHYFQ</sequence>
<dbReference type="Proteomes" id="UP001297580">
    <property type="component" value="Chromosome"/>
</dbReference>
<feature type="chain" id="PRO_5047391990" evidence="3">
    <location>
        <begin position="23"/>
        <end position="449"/>
    </location>
</feature>
<dbReference type="Pfam" id="PF08239">
    <property type="entry name" value="SH3_3"/>
    <property type="match status" value="3"/>
</dbReference>
<evidence type="ECO:0000256" key="2">
    <source>
        <dbReference type="ARBA" id="ARBA00023316"/>
    </source>
</evidence>
<name>A0ABY9QBX1_GEOTD</name>
<accession>A0ABY9QBX1</accession>
<evidence type="ECO:0000256" key="3">
    <source>
        <dbReference type="SAM" id="SignalP"/>
    </source>
</evidence>
<keyword evidence="6" id="KW-1185">Reference proteome</keyword>
<dbReference type="InterPro" id="IPR017293">
    <property type="entry name" value="N-acetylmuramoyl-L-ala_amidase"/>
</dbReference>
<evidence type="ECO:0000259" key="4">
    <source>
        <dbReference type="PROSITE" id="PS51781"/>
    </source>
</evidence>
<dbReference type="PIRSF" id="PIRSF037846">
    <property type="entry name" value="Autolysin_YrvJ_prd"/>
    <property type="match status" value="1"/>
</dbReference>
<gene>
    <name evidence="5" type="ORF">HSX42_17885</name>
</gene>
<feature type="signal peptide" evidence="3">
    <location>
        <begin position="1"/>
        <end position="22"/>
    </location>
</feature>
<dbReference type="PANTHER" id="PTHR30404:SF7">
    <property type="entry name" value="CELL WALL AMIDASE LYTH-RELATED"/>
    <property type="match status" value="1"/>
</dbReference>
<dbReference type="Gene3D" id="3.40.630.40">
    <property type="entry name" value="Zn-dependent exopeptidases"/>
    <property type="match status" value="1"/>
</dbReference>
<dbReference type="RefSeq" id="WP_087960275.1">
    <property type="nucleotide sequence ID" value="NZ_CP020030.1"/>
</dbReference>
<keyword evidence="2" id="KW-0961">Cell wall biogenesis/degradation</keyword>